<dbReference type="AlphaFoldDB" id="A0A8J2IHW6"/>
<comment type="subcellular location">
    <subcellularLocation>
        <location evidence="5">Endoplasmic reticulum membrane</location>
        <topology evidence="5">Multi-pass membrane protein</topology>
    </subcellularLocation>
    <subcellularLocation>
        <location evidence="5">Endoplasmic reticulum-Golgi intermediate compartment membrane</location>
        <topology evidence="5">Multi-pass membrane protein</topology>
    </subcellularLocation>
    <subcellularLocation>
        <location evidence="5">Golgi apparatus membrane</location>
        <topology evidence="5">Multi-pass membrane protein</topology>
    </subcellularLocation>
    <subcellularLocation>
        <location evidence="1">Membrane</location>
    </subcellularLocation>
</comment>
<keyword evidence="5" id="KW-0931">ER-Golgi transport</keyword>
<evidence type="ECO:0000259" key="7">
    <source>
        <dbReference type="Pfam" id="PF13850"/>
    </source>
</evidence>
<dbReference type="GO" id="GO:0000139">
    <property type="term" value="C:Golgi membrane"/>
    <property type="evidence" value="ECO:0007669"/>
    <property type="project" value="UniProtKB-SubCell"/>
</dbReference>
<evidence type="ECO:0000313" key="8">
    <source>
        <dbReference type="EMBL" id="CAG7555947.1"/>
    </source>
</evidence>
<dbReference type="Pfam" id="PF07970">
    <property type="entry name" value="COPIIcoated_ERV"/>
    <property type="match status" value="1"/>
</dbReference>
<feature type="domain" description="Endoplasmic reticulum vesicle transporter N-terminal" evidence="7">
    <location>
        <begin position="25"/>
        <end position="112"/>
    </location>
</feature>
<dbReference type="GO" id="GO:0006890">
    <property type="term" value="P:retrograde vesicle-mediated transport, Golgi to endoplasmic reticulum"/>
    <property type="evidence" value="ECO:0007669"/>
    <property type="project" value="TreeGrafter"/>
</dbReference>
<keyword evidence="5" id="KW-0333">Golgi apparatus</keyword>
<sequence>MMNGMEKSDFDEDKFGPKEGGNLVAAFDAFPKSKPQYIQRTSGGGKWTVAVSIISLILIWGELGRWWRGAESHNFEVEAGVSREMQINLDIVVKMNCDDLHVNVQDASGDRIMAAKKLRFDKTLWGQWADNKGVHKLGRDAQGRVVTGQGYNEPKYDYEEEGFGEEHVHDIVALGKKRAKWAKTPRFRGNADSCRIYGSLDLNKVQGDFHITARGHGYMGHGEHLDHSKFNFSHIVSELSYGPFYPSLVNPLDGTVNTAETNFHKFQYYLSVVPTVYSVNSKSILTNQYAVTEQSKAVDERWIPGIFVKYDIEPILLTVHESRDGIISLLVKIINIISGVLVAGHWGFTISDWIHEVIGRRRRSNGGTGFLGTKEGYDQ</sequence>
<keyword evidence="2" id="KW-0812">Transmembrane</keyword>
<dbReference type="InterPro" id="IPR039542">
    <property type="entry name" value="Erv_N"/>
</dbReference>
<evidence type="ECO:0000256" key="5">
    <source>
        <dbReference type="RuleBase" id="RU369013"/>
    </source>
</evidence>
<accession>A0A8J2IHW6</accession>
<evidence type="ECO:0000256" key="2">
    <source>
        <dbReference type="ARBA" id="ARBA00022692"/>
    </source>
</evidence>
<feature type="domain" description="Endoplasmic reticulum vesicle transporter C-terminal" evidence="6">
    <location>
        <begin position="181"/>
        <end position="343"/>
    </location>
</feature>
<dbReference type="GO" id="GO:0005789">
    <property type="term" value="C:endoplasmic reticulum membrane"/>
    <property type="evidence" value="ECO:0007669"/>
    <property type="project" value="UniProtKB-SubCell"/>
</dbReference>
<dbReference type="GO" id="GO:0030134">
    <property type="term" value="C:COPII-coated ER to Golgi transport vesicle"/>
    <property type="evidence" value="ECO:0007669"/>
    <property type="project" value="TreeGrafter"/>
</dbReference>
<reference evidence="8" key="1">
    <citation type="submission" date="2021-05" db="EMBL/GenBank/DDBJ databases">
        <authorList>
            <person name="Khan N."/>
        </authorList>
    </citation>
    <scope>NUCLEOTIDE SEQUENCE</scope>
</reference>
<protein>
    <recommendedName>
        <fullName evidence="5">Endoplasmic reticulum-Golgi intermediate compartment protein</fullName>
    </recommendedName>
</protein>
<dbReference type="GO" id="GO:0006888">
    <property type="term" value="P:endoplasmic reticulum to Golgi vesicle-mediated transport"/>
    <property type="evidence" value="ECO:0007669"/>
    <property type="project" value="UniProtKB-UniRule"/>
</dbReference>
<dbReference type="PANTHER" id="PTHR10984:SF81">
    <property type="entry name" value="ER-DERIVED VESICLES PROTEIN ERV41"/>
    <property type="match status" value="1"/>
</dbReference>
<dbReference type="InterPro" id="IPR045888">
    <property type="entry name" value="Erv"/>
</dbReference>
<evidence type="ECO:0000256" key="4">
    <source>
        <dbReference type="ARBA" id="ARBA00023136"/>
    </source>
</evidence>
<evidence type="ECO:0000313" key="9">
    <source>
        <dbReference type="Proteomes" id="UP000693738"/>
    </source>
</evidence>
<keyword evidence="5" id="KW-0813">Transport</keyword>
<keyword evidence="3" id="KW-1133">Transmembrane helix</keyword>
<name>A0A8J2IHW6_FUSEQ</name>
<comment type="caution">
    <text evidence="8">The sequence shown here is derived from an EMBL/GenBank/DDBJ whole genome shotgun (WGS) entry which is preliminary data.</text>
</comment>
<evidence type="ECO:0000259" key="6">
    <source>
        <dbReference type="Pfam" id="PF07970"/>
    </source>
</evidence>
<comment type="function">
    <text evidence="5">Plays a role in transport between endoplasmic reticulum and Golgi.</text>
</comment>
<keyword evidence="5" id="KW-0256">Endoplasmic reticulum</keyword>
<dbReference type="GO" id="GO:0033116">
    <property type="term" value="C:endoplasmic reticulum-Golgi intermediate compartment membrane"/>
    <property type="evidence" value="ECO:0007669"/>
    <property type="project" value="UniProtKB-SubCell"/>
</dbReference>
<dbReference type="Pfam" id="PF13850">
    <property type="entry name" value="ERGIC_N"/>
    <property type="match status" value="1"/>
</dbReference>
<proteinExistence type="inferred from homology"/>
<organism evidence="8 9">
    <name type="scientific">Fusarium equiseti</name>
    <name type="common">Fusarium scirpi</name>
    <dbReference type="NCBI Taxonomy" id="61235"/>
    <lineage>
        <taxon>Eukaryota</taxon>
        <taxon>Fungi</taxon>
        <taxon>Dikarya</taxon>
        <taxon>Ascomycota</taxon>
        <taxon>Pezizomycotina</taxon>
        <taxon>Sordariomycetes</taxon>
        <taxon>Hypocreomycetidae</taxon>
        <taxon>Hypocreales</taxon>
        <taxon>Nectriaceae</taxon>
        <taxon>Fusarium</taxon>
        <taxon>Fusarium incarnatum-equiseti species complex</taxon>
    </lineage>
</organism>
<dbReference type="EMBL" id="CAJSTJ010000077">
    <property type="protein sequence ID" value="CAG7555947.1"/>
    <property type="molecule type" value="Genomic_DNA"/>
</dbReference>
<keyword evidence="4" id="KW-0472">Membrane</keyword>
<comment type="similarity">
    <text evidence="5">Belongs to the ERGIC family.</text>
</comment>
<evidence type="ECO:0000256" key="1">
    <source>
        <dbReference type="ARBA" id="ARBA00004370"/>
    </source>
</evidence>
<evidence type="ECO:0000256" key="3">
    <source>
        <dbReference type="ARBA" id="ARBA00022989"/>
    </source>
</evidence>
<dbReference type="InterPro" id="IPR012936">
    <property type="entry name" value="Erv_C"/>
</dbReference>
<gene>
    <name evidence="8" type="ORF">FEQUK3_LOCUS1664</name>
</gene>
<dbReference type="Proteomes" id="UP000693738">
    <property type="component" value="Unassembled WGS sequence"/>
</dbReference>
<dbReference type="PANTHER" id="PTHR10984">
    <property type="entry name" value="ENDOPLASMIC RETICULUM-GOLGI INTERMEDIATE COMPARTMENT PROTEIN"/>
    <property type="match status" value="1"/>
</dbReference>